<keyword evidence="5" id="KW-1185">Reference proteome</keyword>
<dbReference type="EMBL" id="JACHJO010000010">
    <property type="protein sequence ID" value="MBB6121390.1"/>
    <property type="molecule type" value="Genomic_DNA"/>
</dbReference>
<evidence type="ECO:0000259" key="3">
    <source>
        <dbReference type="Pfam" id="PF13462"/>
    </source>
</evidence>
<keyword evidence="4" id="KW-0413">Isomerase</keyword>
<organism evidence="4 5">
    <name type="scientific">Nocardiopsis algeriensis</name>
    <dbReference type="NCBI Taxonomy" id="1478215"/>
    <lineage>
        <taxon>Bacteria</taxon>
        <taxon>Bacillati</taxon>
        <taxon>Actinomycetota</taxon>
        <taxon>Actinomycetes</taxon>
        <taxon>Streptosporangiales</taxon>
        <taxon>Nocardiopsidaceae</taxon>
        <taxon>Nocardiopsis</taxon>
    </lineage>
</organism>
<dbReference type="AlphaFoldDB" id="A0A841IT38"/>
<reference evidence="4 5" key="1">
    <citation type="submission" date="2020-08" db="EMBL/GenBank/DDBJ databases">
        <title>Genomic Encyclopedia of Type Strains, Phase III (KMG-III): the genomes of soil and plant-associated and newly described type strains.</title>
        <authorList>
            <person name="Whitman W."/>
        </authorList>
    </citation>
    <scope>NUCLEOTIDE SEQUENCE [LARGE SCALE GENOMIC DNA]</scope>
    <source>
        <strain evidence="4 5">CECT 8712</strain>
    </source>
</reference>
<sequence>MGSEARRRSREKLKEQRAKERKAAQRRKNLIVVGIAVVVVLAIVGIGYAVLNADRQEDFAGDLAPQTLQEDGSVVMAAEGAEAPVVEVYADYQCPACRQFELTTGDLLKESAAQGEAVVHYRPISIFAEQQVPISSNSLRSAAAARAAADAGLFVQYNDLLFEHQPTEGREGYTPEQLKEWFAQLGPTPEQQEEFDARVDEEAEVVSRFTEDFLPPLAQDAQEQIGQETLGTMVLSDLLAWGADNGHDPSFLDGTYTGEIIEATGNAYTRFSGDNALRGTPSVYINGELLDNDTAMTVRGLSEAISSAEPGEVGTEPMGDGGDAEQNS</sequence>
<dbReference type="InterPro" id="IPR012336">
    <property type="entry name" value="Thioredoxin-like_fold"/>
</dbReference>
<evidence type="ECO:0000313" key="5">
    <source>
        <dbReference type="Proteomes" id="UP000536604"/>
    </source>
</evidence>
<keyword evidence="2" id="KW-0472">Membrane</keyword>
<dbReference type="GO" id="GO:0016853">
    <property type="term" value="F:isomerase activity"/>
    <property type="evidence" value="ECO:0007669"/>
    <property type="project" value="UniProtKB-KW"/>
</dbReference>
<feature type="transmembrane region" description="Helical" evidence="2">
    <location>
        <begin position="30"/>
        <end position="51"/>
    </location>
</feature>
<evidence type="ECO:0000313" key="4">
    <source>
        <dbReference type="EMBL" id="MBB6121390.1"/>
    </source>
</evidence>
<dbReference type="InterPro" id="IPR036249">
    <property type="entry name" value="Thioredoxin-like_sf"/>
</dbReference>
<gene>
    <name evidence="4" type="ORF">FHS13_003359</name>
</gene>
<dbReference type="CDD" id="cd02972">
    <property type="entry name" value="DsbA_family"/>
    <property type="match status" value="1"/>
</dbReference>
<keyword evidence="2" id="KW-1133">Transmembrane helix</keyword>
<dbReference type="RefSeq" id="WP_184292842.1">
    <property type="nucleotide sequence ID" value="NZ_JACHJO010000010.1"/>
</dbReference>
<keyword evidence="2" id="KW-0812">Transmembrane</keyword>
<comment type="caution">
    <text evidence="4">The sequence shown here is derived from an EMBL/GenBank/DDBJ whole genome shotgun (WGS) entry which is preliminary data.</text>
</comment>
<feature type="domain" description="Thioredoxin-like fold" evidence="3">
    <location>
        <begin position="82"/>
        <end position="202"/>
    </location>
</feature>
<evidence type="ECO:0000256" key="1">
    <source>
        <dbReference type="SAM" id="MobiDB-lite"/>
    </source>
</evidence>
<dbReference type="SUPFAM" id="SSF52833">
    <property type="entry name" value="Thioredoxin-like"/>
    <property type="match status" value="1"/>
</dbReference>
<dbReference type="Pfam" id="PF13462">
    <property type="entry name" value="Thioredoxin_4"/>
    <property type="match status" value="1"/>
</dbReference>
<protein>
    <submittedName>
        <fullName evidence="4">Protein-disulfide isomerase</fullName>
    </submittedName>
</protein>
<accession>A0A841IT38</accession>
<name>A0A841IT38_9ACTN</name>
<evidence type="ECO:0000256" key="2">
    <source>
        <dbReference type="SAM" id="Phobius"/>
    </source>
</evidence>
<dbReference type="Proteomes" id="UP000536604">
    <property type="component" value="Unassembled WGS sequence"/>
</dbReference>
<dbReference type="Gene3D" id="3.40.30.10">
    <property type="entry name" value="Glutaredoxin"/>
    <property type="match status" value="1"/>
</dbReference>
<proteinExistence type="predicted"/>
<feature type="region of interest" description="Disordered" evidence="1">
    <location>
        <begin position="304"/>
        <end position="328"/>
    </location>
</feature>